<dbReference type="CDD" id="cd06661">
    <property type="entry name" value="GGCT_like"/>
    <property type="match status" value="1"/>
</dbReference>
<dbReference type="OrthoDB" id="8538589at2"/>
<dbReference type="SUPFAM" id="SSF110857">
    <property type="entry name" value="Gamma-glutamyl cyclotransferase-like"/>
    <property type="match status" value="1"/>
</dbReference>
<feature type="active site" description="Proton acceptor" evidence="2">
    <location>
        <position position="108"/>
    </location>
</feature>
<dbReference type="InterPro" id="IPR009288">
    <property type="entry name" value="AIG2-like_dom"/>
</dbReference>
<organism evidence="6 7">
    <name type="scientific">Solidesulfovibrio carbinolicus</name>
    <dbReference type="NCBI Taxonomy" id="296842"/>
    <lineage>
        <taxon>Bacteria</taxon>
        <taxon>Pseudomonadati</taxon>
        <taxon>Thermodesulfobacteriota</taxon>
        <taxon>Desulfovibrionia</taxon>
        <taxon>Desulfovibrionales</taxon>
        <taxon>Desulfovibrionaceae</taxon>
        <taxon>Solidesulfovibrio</taxon>
    </lineage>
</organism>
<proteinExistence type="inferred from homology"/>
<dbReference type="PANTHER" id="PTHR12510:SF4">
    <property type="entry name" value="GAMMA-GLUTAMYLAMINECYCLOTRANSFERASE"/>
    <property type="match status" value="1"/>
</dbReference>
<reference evidence="6 7" key="1">
    <citation type="submission" date="2018-02" db="EMBL/GenBank/DDBJ databases">
        <title>Genome sequence of Desulfovibrio carbinolicus DSM 3852.</title>
        <authorList>
            <person name="Wilbanks E."/>
            <person name="Skennerton C.T."/>
            <person name="Orphan V.J."/>
        </authorList>
    </citation>
    <scope>NUCLEOTIDE SEQUENCE [LARGE SCALE GENOMIC DNA]</scope>
    <source>
        <strain evidence="6 7">DSM 3852</strain>
    </source>
</reference>
<keyword evidence="6" id="KW-0808">Transferase</keyword>
<dbReference type="RefSeq" id="WP_129354064.1">
    <property type="nucleotide sequence ID" value="NZ_CP026538.1"/>
</dbReference>
<dbReference type="PANTHER" id="PTHR12510">
    <property type="entry name" value="TROPONIN C-AKIN-1 PROTEIN"/>
    <property type="match status" value="1"/>
</dbReference>
<evidence type="ECO:0000256" key="2">
    <source>
        <dbReference type="PIRSR" id="PIRSR639126-1"/>
    </source>
</evidence>
<dbReference type="GO" id="GO:0005829">
    <property type="term" value="C:cytosol"/>
    <property type="evidence" value="ECO:0007669"/>
    <property type="project" value="TreeGrafter"/>
</dbReference>
<keyword evidence="7" id="KW-1185">Reference proteome</keyword>
<feature type="domain" description="Gamma-glutamylcyclotransferase AIG2-like" evidence="5">
    <location>
        <begin position="38"/>
        <end position="149"/>
    </location>
</feature>
<dbReference type="GO" id="GO:0061929">
    <property type="term" value="F:gamma-glutamylaminecyclotransferase activity"/>
    <property type="evidence" value="ECO:0007669"/>
    <property type="project" value="InterPro"/>
</dbReference>
<dbReference type="InterPro" id="IPR036568">
    <property type="entry name" value="GGCT-like_sf"/>
</dbReference>
<comment type="similarity">
    <text evidence="1 3">Belongs to the gamma-glutamylcyclotransferase family.</text>
</comment>
<accession>A0A4P6HPB7</accession>
<dbReference type="Proteomes" id="UP000293296">
    <property type="component" value="Chromosome"/>
</dbReference>
<name>A0A4P6HPB7_9BACT</name>
<evidence type="ECO:0000256" key="3">
    <source>
        <dbReference type="RuleBase" id="RU367036"/>
    </source>
</evidence>
<protein>
    <recommendedName>
        <fullName evidence="3">Gamma-glutamylcyclotransferase family protein</fullName>
    </recommendedName>
</protein>
<evidence type="ECO:0000313" key="7">
    <source>
        <dbReference type="Proteomes" id="UP000293296"/>
    </source>
</evidence>
<gene>
    <name evidence="6" type="ORF">C3Y92_15370</name>
</gene>
<dbReference type="AlphaFoldDB" id="A0A4P6HPB7"/>
<dbReference type="GO" id="GO:0016740">
    <property type="term" value="F:transferase activity"/>
    <property type="evidence" value="ECO:0007669"/>
    <property type="project" value="UniProtKB-KW"/>
</dbReference>
<dbReference type="EMBL" id="CP026538">
    <property type="protein sequence ID" value="QAZ68534.1"/>
    <property type="molecule type" value="Genomic_DNA"/>
</dbReference>
<evidence type="ECO:0000313" key="6">
    <source>
        <dbReference type="EMBL" id="QAZ68534.1"/>
    </source>
</evidence>
<evidence type="ECO:0000259" key="5">
    <source>
        <dbReference type="Pfam" id="PF06094"/>
    </source>
</evidence>
<evidence type="ECO:0000256" key="4">
    <source>
        <dbReference type="SAM" id="MobiDB-lite"/>
    </source>
</evidence>
<feature type="region of interest" description="Disordered" evidence="4">
    <location>
        <begin position="146"/>
        <end position="170"/>
    </location>
</feature>
<sequence length="170" mass="17910">MVLLYNFFARKRAAESAEGQPGQAGPEATAAGDGSSHVFVYGTLRRGFSNHRFLAGARFVGPGRTVDAHGLYLEAGIPYLAAGEGRYPVIGEVYAVDAAILASLDELEEHPRVYTRRPALIVLGDGRRLTAWVYFANEPQGAPLASGDFADAGGVSSKSGPANSEDNAPD</sequence>
<dbReference type="Pfam" id="PF06094">
    <property type="entry name" value="GGACT"/>
    <property type="match status" value="1"/>
</dbReference>
<feature type="compositionally biased region" description="Polar residues" evidence="4">
    <location>
        <begin position="156"/>
        <end position="170"/>
    </location>
</feature>
<dbReference type="KEGG" id="dcb:C3Y92_15370"/>
<dbReference type="InterPro" id="IPR039126">
    <property type="entry name" value="GGACT"/>
</dbReference>
<evidence type="ECO:0000256" key="1">
    <source>
        <dbReference type="ARBA" id="ARBA00008861"/>
    </source>
</evidence>
<dbReference type="Gene3D" id="3.10.490.10">
    <property type="entry name" value="Gamma-glutamyl cyclotransferase-like"/>
    <property type="match status" value="1"/>
</dbReference>
<dbReference type="InterPro" id="IPR013024">
    <property type="entry name" value="GGCT-like"/>
</dbReference>